<dbReference type="InterPro" id="IPR050952">
    <property type="entry name" value="TRIM-NHL_E3_ligases"/>
</dbReference>
<feature type="domain" description="Superoxide dismutase copper/zinc binding" evidence="4">
    <location>
        <begin position="432"/>
        <end position="568"/>
    </location>
</feature>
<dbReference type="PROSITE" id="PS00332">
    <property type="entry name" value="SOD_CU_ZN_2"/>
    <property type="match status" value="1"/>
</dbReference>
<feature type="repeat" description="NHL" evidence="2">
    <location>
        <begin position="182"/>
        <end position="213"/>
    </location>
</feature>
<protein>
    <recommendedName>
        <fullName evidence="4">Superoxide dismutase copper/zinc binding domain-containing protein</fullName>
    </recommendedName>
</protein>
<evidence type="ECO:0000313" key="7">
    <source>
        <dbReference type="Proteomes" id="UP000682733"/>
    </source>
</evidence>
<dbReference type="PANTHER" id="PTHR24104">
    <property type="entry name" value="E3 UBIQUITIN-PROTEIN LIGASE NHLRC1-RELATED"/>
    <property type="match status" value="1"/>
</dbReference>
<feature type="repeat" description="NHL" evidence="2">
    <location>
        <begin position="60"/>
        <end position="101"/>
    </location>
</feature>
<feature type="repeat" description="NHL" evidence="2">
    <location>
        <begin position="271"/>
        <end position="314"/>
    </location>
</feature>
<dbReference type="InterPro" id="IPR036423">
    <property type="entry name" value="SOD-like_Cu/Zn_dom_sf"/>
</dbReference>
<dbReference type="InterPro" id="IPR001424">
    <property type="entry name" value="SOD_Cu_Zn_dom"/>
</dbReference>
<dbReference type="GO" id="GO:0006801">
    <property type="term" value="P:superoxide metabolic process"/>
    <property type="evidence" value="ECO:0007669"/>
    <property type="project" value="InterPro"/>
</dbReference>
<dbReference type="Proteomes" id="UP000677228">
    <property type="component" value="Unassembled WGS sequence"/>
</dbReference>
<dbReference type="Proteomes" id="UP000682733">
    <property type="component" value="Unassembled WGS sequence"/>
</dbReference>
<feature type="repeat" description="NHL" evidence="2">
    <location>
        <begin position="7"/>
        <end position="50"/>
    </location>
</feature>
<dbReference type="InterPro" id="IPR001258">
    <property type="entry name" value="NHL_repeat"/>
</dbReference>
<dbReference type="PROSITE" id="PS51125">
    <property type="entry name" value="NHL"/>
    <property type="match status" value="6"/>
</dbReference>
<organism evidence="6 7">
    <name type="scientific">Didymodactylos carnosus</name>
    <dbReference type="NCBI Taxonomy" id="1234261"/>
    <lineage>
        <taxon>Eukaryota</taxon>
        <taxon>Metazoa</taxon>
        <taxon>Spiralia</taxon>
        <taxon>Gnathifera</taxon>
        <taxon>Rotifera</taxon>
        <taxon>Eurotatoria</taxon>
        <taxon>Bdelloidea</taxon>
        <taxon>Philodinida</taxon>
        <taxon>Philodinidae</taxon>
        <taxon>Didymodactylos</taxon>
    </lineage>
</organism>
<dbReference type="SUPFAM" id="SSF49329">
    <property type="entry name" value="Cu,Zn superoxide dismutase-like"/>
    <property type="match status" value="1"/>
</dbReference>
<accession>A0A8S2GKV7</accession>
<dbReference type="EMBL" id="CAJOBA010000416">
    <property type="protein sequence ID" value="CAF3530344.1"/>
    <property type="molecule type" value="Genomic_DNA"/>
</dbReference>
<dbReference type="InterPro" id="IPR018152">
    <property type="entry name" value="SOD_Cu/Zn_BS"/>
</dbReference>
<dbReference type="GO" id="GO:0008270">
    <property type="term" value="F:zinc ion binding"/>
    <property type="evidence" value="ECO:0007669"/>
    <property type="project" value="UniProtKB-KW"/>
</dbReference>
<gene>
    <name evidence="5" type="ORF">OVA965_LOCUS2043</name>
    <name evidence="6" type="ORF">TMI583_LOCUS2043</name>
</gene>
<dbReference type="PANTHER" id="PTHR24104:SF25">
    <property type="entry name" value="PROTEIN LIN-41"/>
    <property type="match status" value="1"/>
</dbReference>
<feature type="repeat" description="NHL" evidence="2">
    <location>
        <begin position="324"/>
        <end position="365"/>
    </location>
</feature>
<evidence type="ECO:0000256" key="2">
    <source>
        <dbReference type="PROSITE-ProRule" id="PRU00504"/>
    </source>
</evidence>
<dbReference type="SUPFAM" id="SSF101898">
    <property type="entry name" value="NHL repeat"/>
    <property type="match status" value="2"/>
</dbReference>
<evidence type="ECO:0000313" key="5">
    <source>
        <dbReference type="EMBL" id="CAF0751556.1"/>
    </source>
</evidence>
<dbReference type="EMBL" id="CAJNOK010000416">
    <property type="protein sequence ID" value="CAF0751556.1"/>
    <property type="molecule type" value="Genomic_DNA"/>
</dbReference>
<evidence type="ECO:0000256" key="3">
    <source>
        <dbReference type="SAM" id="MobiDB-lite"/>
    </source>
</evidence>
<dbReference type="Gene3D" id="2.60.40.200">
    <property type="entry name" value="Superoxide dismutase, copper/zinc binding domain"/>
    <property type="match status" value="1"/>
</dbReference>
<keyword evidence="1" id="KW-0677">Repeat</keyword>
<dbReference type="Gene3D" id="2.120.10.30">
    <property type="entry name" value="TolB, C-terminal domain"/>
    <property type="match status" value="2"/>
</dbReference>
<feature type="repeat" description="NHL" evidence="2">
    <location>
        <begin position="379"/>
        <end position="415"/>
    </location>
</feature>
<sequence length="587" mass="63254">MVLKVIAGETGVAGEEDTQLDSPRGIHVDREGNLFVADSLNHRIQKFKRGSRIGVTVVDGCEKETSGGETMKWPSAVTVDSDGNIYVADEFNHRIQKYGADPNSGITIVGGQNMAIAPSPMPQNATWNQDGLTVLSEVSPLAVFVDAKNNVYVSDGVSNRVKSVGNGKLVPNRRAPDSKRSQLDSPMSIFVDRNGNVFVADTYNFRIQKYVPRAETGRMVAGTGKVGSTNNSFGLVYGIYVDDKDYLYVSDYTNHRVMKWAPDSTFGEVIAGETGVAGEEDTQLDSPRGIHVDREGNLFVADSLNHRIQKFKRGSRIGVTVVDGCEKETSGGETMKWPSAVTVDSDGNIYVADEFNHRIQKYGADPNSGITIVGGNGAGSKPNQLIYPSSFALDASGNIYVADRFNNRLQKFDVVPCVTAVAVLSSDNGSQVHGEIQITQKQSGSPLIIEGTIYNLKRKSQHGLHVHESGDLSNGCVSAGEHFNPRNVNHGSENSTVRHPGDLGNVRTDAEGVGRIHLVIHDAELFGHEGWIGRSIVVHAKMDDLGLSDNEGSRSTGNSGDRLACGIVGIKNPTGRLPDEKTPPSHN</sequence>
<feature type="region of interest" description="Disordered" evidence="3">
    <location>
        <begin position="548"/>
        <end position="587"/>
    </location>
</feature>
<feature type="compositionally biased region" description="Basic and acidic residues" evidence="3">
    <location>
        <begin position="577"/>
        <end position="587"/>
    </location>
</feature>
<dbReference type="Pfam" id="PF01436">
    <property type="entry name" value="NHL"/>
    <property type="match status" value="6"/>
</dbReference>
<name>A0A8S2GKV7_9BILA</name>
<dbReference type="Pfam" id="PF00080">
    <property type="entry name" value="Sod_Cu"/>
    <property type="match status" value="1"/>
</dbReference>
<comment type="caution">
    <text evidence="6">The sequence shown here is derived from an EMBL/GenBank/DDBJ whole genome shotgun (WGS) entry which is preliminary data.</text>
</comment>
<evidence type="ECO:0000259" key="4">
    <source>
        <dbReference type="Pfam" id="PF00080"/>
    </source>
</evidence>
<dbReference type="InterPro" id="IPR011042">
    <property type="entry name" value="6-blade_b-propeller_TolB-like"/>
</dbReference>
<dbReference type="PRINTS" id="PR00068">
    <property type="entry name" value="CUZNDISMTASE"/>
</dbReference>
<reference evidence="6" key="1">
    <citation type="submission" date="2021-02" db="EMBL/GenBank/DDBJ databases">
        <authorList>
            <person name="Nowell W R."/>
        </authorList>
    </citation>
    <scope>NUCLEOTIDE SEQUENCE</scope>
</reference>
<dbReference type="CDD" id="cd05819">
    <property type="entry name" value="NHL"/>
    <property type="match status" value="1"/>
</dbReference>
<evidence type="ECO:0000256" key="1">
    <source>
        <dbReference type="ARBA" id="ARBA00022737"/>
    </source>
</evidence>
<evidence type="ECO:0000313" key="6">
    <source>
        <dbReference type="EMBL" id="CAF3530344.1"/>
    </source>
</evidence>
<proteinExistence type="predicted"/>
<dbReference type="Gene3D" id="2.40.10.500">
    <property type="match status" value="2"/>
</dbReference>
<dbReference type="CDD" id="cd00305">
    <property type="entry name" value="Cu-Zn_Superoxide_Dismutase"/>
    <property type="match status" value="1"/>
</dbReference>
<dbReference type="AlphaFoldDB" id="A0A8S2GKV7"/>